<dbReference type="Gene3D" id="3.55.50.10">
    <property type="entry name" value="Baseplate protein-like domains"/>
    <property type="match status" value="1"/>
</dbReference>
<dbReference type="AlphaFoldDB" id="A0A4Y7RGG6"/>
<dbReference type="RefSeq" id="WP_190239653.1">
    <property type="nucleotide sequence ID" value="NZ_QFGA01000001.1"/>
</dbReference>
<reference evidence="1 2" key="1">
    <citation type="journal article" date="2018" name="Environ. Microbiol.">
        <title>Novel energy conservation strategies and behaviour of Pelotomaculum schinkii driving syntrophic propionate catabolism.</title>
        <authorList>
            <person name="Hidalgo-Ahumada C.A.P."/>
            <person name="Nobu M.K."/>
            <person name="Narihiro T."/>
            <person name="Tamaki H."/>
            <person name="Liu W.T."/>
            <person name="Kamagata Y."/>
            <person name="Stams A.J.M."/>
            <person name="Imachi H."/>
            <person name="Sousa D.Z."/>
        </authorList>
    </citation>
    <scope>NUCLEOTIDE SEQUENCE [LARGE SCALE GENOMIC DNA]</scope>
    <source>
        <strain evidence="1 2">HH</strain>
    </source>
</reference>
<proteinExistence type="predicted"/>
<accession>A0A4Y7RGG6</accession>
<dbReference type="Proteomes" id="UP000298324">
    <property type="component" value="Unassembled WGS sequence"/>
</dbReference>
<dbReference type="Pfam" id="PF05954">
    <property type="entry name" value="Phage_GPD"/>
    <property type="match status" value="1"/>
</dbReference>
<evidence type="ECO:0000313" key="1">
    <source>
        <dbReference type="EMBL" id="TEB07871.1"/>
    </source>
</evidence>
<sequence>MKYDLYYRISVKAGNASYDLSHDLSSLTVEESETGPDKLTIEMTDPFKVYSHALQEGMQVETDLGKVSDHSIIFRGRISKVEGSFPRHGVPALRLLAFDRSMNMGLRKRNRVWTDTSLEKIVKDIAGAYFNTGDIKVDLKGNPNFTGNGIRQQDETDLAFLLRLASRYGCEVFVVSGEQKDELFFKAQYKIMKSAPEVTLYHGRYGVSNRLLSFEATVDAAKIQLPRVFAGTDFDTGQCIQQVTAPVQDVGTTEDRFTDENLTQFYSRYPARALSIKNLLAAAGTVQKQLRDELGSVEREVTPGFTTQDELNKRADNQFSTSIHGMSASGSVPGNHRIHSQSTIGIADVGGRFSGTWYLSRVRHVLNKEGYQTEFQCRR</sequence>
<dbReference type="SUPFAM" id="SSF69279">
    <property type="entry name" value="Phage tail proteins"/>
    <property type="match status" value="1"/>
</dbReference>
<gene>
    <name evidence="1" type="ORF">Psch_01426</name>
</gene>
<keyword evidence="2" id="KW-1185">Reference proteome</keyword>
<organism evidence="1 2">
    <name type="scientific">Pelotomaculum schinkii</name>
    <dbReference type="NCBI Taxonomy" id="78350"/>
    <lineage>
        <taxon>Bacteria</taxon>
        <taxon>Bacillati</taxon>
        <taxon>Bacillota</taxon>
        <taxon>Clostridia</taxon>
        <taxon>Eubacteriales</taxon>
        <taxon>Desulfotomaculaceae</taxon>
        <taxon>Pelotomaculum</taxon>
    </lineage>
</organism>
<protein>
    <submittedName>
        <fullName evidence="1">Phage late control gene D protein (GPD)</fullName>
    </submittedName>
</protein>
<name>A0A4Y7RGG6_9FIRM</name>
<evidence type="ECO:0000313" key="2">
    <source>
        <dbReference type="Proteomes" id="UP000298324"/>
    </source>
</evidence>
<comment type="caution">
    <text evidence="1">The sequence shown here is derived from an EMBL/GenBank/DDBJ whole genome shotgun (WGS) entry which is preliminary data.</text>
</comment>
<dbReference type="EMBL" id="QFGA01000001">
    <property type="protein sequence ID" value="TEB07871.1"/>
    <property type="molecule type" value="Genomic_DNA"/>
</dbReference>